<protein>
    <submittedName>
        <fullName evidence="1">Uncharacterized protein</fullName>
    </submittedName>
</protein>
<gene>
    <name evidence="1" type="ORF">COCON_G00130040</name>
</gene>
<keyword evidence="2" id="KW-1185">Reference proteome</keyword>
<accession>A0A9Q1DDN8</accession>
<evidence type="ECO:0000313" key="2">
    <source>
        <dbReference type="Proteomes" id="UP001152803"/>
    </source>
</evidence>
<reference evidence="1" key="1">
    <citation type="journal article" date="2023" name="Science">
        <title>Genome structures resolve the early diversification of teleost fishes.</title>
        <authorList>
            <person name="Parey E."/>
            <person name="Louis A."/>
            <person name="Montfort J."/>
            <person name="Bouchez O."/>
            <person name="Roques C."/>
            <person name="Iampietro C."/>
            <person name="Lluch J."/>
            <person name="Castinel A."/>
            <person name="Donnadieu C."/>
            <person name="Desvignes T."/>
            <person name="Floi Bucao C."/>
            <person name="Jouanno E."/>
            <person name="Wen M."/>
            <person name="Mejri S."/>
            <person name="Dirks R."/>
            <person name="Jansen H."/>
            <person name="Henkel C."/>
            <person name="Chen W.J."/>
            <person name="Zahm M."/>
            <person name="Cabau C."/>
            <person name="Klopp C."/>
            <person name="Thompson A.W."/>
            <person name="Robinson-Rechavi M."/>
            <person name="Braasch I."/>
            <person name="Lecointre G."/>
            <person name="Bobe J."/>
            <person name="Postlethwait J.H."/>
            <person name="Berthelot C."/>
            <person name="Roest Crollius H."/>
            <person name="Guiguen Y."/>
        </authorList>
    </citation>
    <scope>NUCLEOTIDE SEQUENCE</scope>
    <source>
        <strain evidence="1">Concon-B</strain>
    </source>
</reference>
<organism evidence="1 2">
    <name type="scientific">Conger conger</name>
    <name type="common">Conger eel</name>
    <name type="synonym">Muraena conger</name>
    <dbReference type="NCBI Taxonomy" id="82655"/>
    <lineage>
        <taxon>Eukaryota</taxon>
        <taxon>Metazoa</taxon>
        <taxon>Chordata</taxon>
        <taxon>Craniata</taxon>
        <taxon>Vertebrata</taxon>
        <taxon>Euteleostomi</taxon>
        <taxon>Actinopterygii</taxon>
        <taxon>Neopterygii</taxon>
        <taxon>Teleostei</taxon>
        <taxon>Anguilliformes</taxon>
        <taxon>Congridae</taxon>
        <taxon>Conger</taxon>
    </lineage>
</organism>
<proteinExistence type="predicted"/>
<comment type="caution">
    <text evidence="1">The sequence shown here is derived from an EMBL/GenBank/DDBJ whole genome shotgun (WGS) entry which is preliminary data.</text>
</comment>
<evidence type="ECO:0000313" key="1">
    <source>
        <dbReference type="EMBL" id="KAJ8267832.1"/>
    </source>
</evidence>
<dbReference type="AlphaFoldDB" id="A0A9Q1DDN8"/>
<sequence length="84" mass="9375">MDETGEGVETFLYGIASPLKRLPSHTCLQPAPPSKVLLLAFHKDCEFMRSSKKRSDGTGISKLTTLKLLLLNDFVQEGRRRSVI</sequence>
<dbReference type="Proteomes" id="UP001152803">
    <property type="component" value="Unassembled WGS sequence"/>
</dbReference>
<dbReference type="EMBL" id="JAFJMO010000009">
    <property type="protein sequence ID" value="KAJ8267832.1"/>
    <property type="molecule type" value="Genomic_DNA"/>
</dbReference>
<name>A0A9Q1DDN8_CONCO</name>